<gene>
    <name evidence="1" type="ORF">NDI79_02250</name>
</gene>
<dbReference type="EMBL" id="JAMQOQ010000001">
    <property type="protein sequence ID" value="MDS0292990.1"/>
    <property type="molecule type" value="Genomic_DNA"/>
</dbReference>
<evidence type="ECO:0000313" key="2">
    <source>
        <dbReference type="Proteomes" id="UP001254813"/>
    </source>
</evidence>
<name>A0ABU2FWS3_9EURY</name>
<reference evidence="1 2" key="1">
    <citation type="submission" date="2022-06" db="EMBL/GenBank/DDBJ databases">
        <title>Halogeometricum sp. a new haloarchaeum isolate from saline soil.</title>
        <authorList>
            <person name="Strakova D."/>
            <person name="Galisteo C."/>
            <person name="Sanchez-Porro C."/>
            <person name="Ventosa A."/>
        </authorList>
    </citation>
    <scope>NUCLEOTIDE SEQUENCE [LARGE SCALE GENOMIC DNA]</scope>
    <source>
        <strain evidence="2">S3BR25-2</strain>
    </source>
</reference>
<protein>
    <submittedName>
        <fullName evidence="1">Uncharacterized protein</fullName>
    </submittedName>
</protein>
<proteinExistence type="predicted"/>
<dbReference type="RefSeq" id="WP_310926825.1">
    <property type="nucleotide sequence ID" value="NZ_JAMQOQ010000001.1"/>
</dbReference>
<keyword evidence="2" id="KW-1185">Reference proteome</keyword>
<dbReference type="Proteomes" id="UP001254813">
    <property type="component" value="Unassembled WGS sequence"/>
</dbReference>
<accession>A0ABU2FWS3</accession>
<comment type="caution">
    <text evidence="1">The sequence shown here is derived from an EMBL/GenBank/DDBJ whole genome shotgun (WGS) entry which is preliminary data.</text>
</comment>
<organism evidence="1 2">
    <name type="scientific">Halogeometricum luteum</name>
    <dbReference type="NCBI Taxonomy" id="2950537"/>
    <lineage>
        <taxon>Archaea</taxon>
        <taxon>Methanobacteriati</taxon>
        <taxon>Methanobacteriota</taxon>
        <taxon>Stenosarchaea group</taxon>
        <taxon>Halobacteria</taxon>
        <taxon>Halobacteriales</taxon>
        <taxon>Haloferacaceae</taxon>
        <taxon>Halogeometricum</taxon>
    </lineage>
</organism>
<evidence type="ECO:0000313" key="1">
    <source>
        <dbReference type="EMBL" id="MDS0292990.1"/>
    </source>
</evidence>
<sequence>MLSRRALLGGIAGGSGLVAGCLGTEEIAHCSSEGLGSGSEHLRRVAPIEGDEQVALGVLVSEEAAAGGAGRAVRVRNTDGDLVASIPLSDNRDMSDLDPEDYSIFTSEEGELYAVPLGRPPVHGEYTVALIAPDGEERATVRLRFNCYAADGTLP</sequence>
<dbReference type="PROSITE" id="PS51257">
    <property type="entry name" value="PROKAR_LIPOPROTEIN"/>
    <property type="match status" value="1"/>
</dbReference>